<accession>A0A1Y3EF48</accession>
<organism evidence="1 2">
    <name type="scientific">Trichinella nativa</name>
    <dbReference type="NCBI Taxonomy" id="6335"/>
    <lineage>
        <taxon>Eukaryota</taxon>
        <taxon>Metazoa</taxon>
        <taxon>Ecdysozoa</taxon>
        <taxon>Nematoda</taxon>
        <taxon>Enoplea</taxon>
        <taxon>Dorylaimia</taxon>
        <taxon>Trichinellida</taxon>
        <taxon>Trichinellidae</taxon>
        <taxon>Trichinella</taxon>
    </lineage>
</organism>
<evidence type="ECO:0000313" key="2">
    <source>
        <dbReference type="Proteomes" id="UP000243006"/>
    </source>
</evidence>
<name>A0A1Y3EF48_9BILA</name>
<gene>
    <name evidence="1" type="ORF">D917_10706</name>
</gene>
<proteinExistence type="predicted"/>
<dbReference type="EMBL" id="LVZM01019788">
    <property type="protein sequence ID" value="OUC41758.1"/>
    <property type="molecule type" value="Genomic_DNA"/>
</dbReference>
<comment type="caution">
    <text evidence="1">The sequence shown here is derived from an EMBL/GenBank/DDBJ whole genome shotgun (WGS) entry which is preliminary data.</text>
</comment>
<evidence type="ECO:0000313" key="1">
    <source>
        <dbReference type="EMBL" id="OUC41758.1"/>
    </source>
</evidence>
<dbReference type="AlphaFoldDB" id="A0A1Y3EF48"/>
<protein>
    <submittedName>
        <fullName evidence="1">Uncharacterized protein</fullName>
    </submittedName>
</protein>
<sequence>MHEQFKTSFVECGYRIDKTYETFYKKYPKNSNYETSAEINDRLMETVKSIRTKFADSTSRTVAIFVDGTLQSALEFLITEPPTTLEIHILKALHAKYILKENEDED</sequence>
<reference evidence="1 2" key="1">
    <citation type="submission" date="2015-04" db="EMBL/GenBank/DDBJ databases">
        <title>Draft genome of the roundworm Trichinella nativa.</title>
        <authorList>
            <person name="Mitreva M."/>
        </authorList>
    </citation>
    <scope>NUCLEOTIDE SEQUENCE [LARGE SCALE GENOMIC DNA]</scope>
    <source>
        <strain evidence="1 2">ISS45</strain>
    </source>
</reference>
<dbReference type="Proteomes" id="UP000243006">
    <property type="component" value="Unassembled WGS sequence"/>
</dbReference>